<sequence length="36" mass="3861">MACFGTNTRAQKFGLNKPASNAILHQHDGTRTTDSA</sequence>
<dbReference type="Proteomes" id="UP000324800">
    <property type="component" value="Unassembled WGS sequence"/>
</dbReference>
<feature type="compositionally biased region" description="Basic and acidic residues" evidence="1">
    <location>
        <begin position="25"/>
        <end position="36"/>
    </location>
</feature>
<gene>
    <name evidence="2" type="ORF">EZS28_049135</name>
</gene>
<dbReference type="EMBL" id="SNRW01034771">
    <property type="protein sequence ID" value="KAA6355338.1"/>
    <property type="molecule type" value="Genomic_DNA"/>
</dbReference>
<reference evidence="2 3" key="1">
    <citation type="submission" date="2019-03" db="EMBL/GenBank/DDBJ databases">
        <title>Single cell metagenomics reveals metabolic interactions within the superorganism composed of flagellate Streblomastix strix and complex community of Bacteroidetes bacteria on its surface.</title>
        <authorList>
            <person name="Treitli S.C."/>
            <person name="Kolisko M."/>
            <person name="Husnik F."/>
            <person name="Keeling P."/>
            <person name="Hampl V."/>
        </authorList>
    </citation>
    <scope>NUCLEOTIDE SEQUENCE [LARGE SCALE GENOMIC DNA]</scope>
    <source>
        <strain evidence="2">ST1C</strain>
    </source>
</reference>
<organism evidence="2 3">
    <name type="scientific">Streblomastix strix</name>
    <dbReference type="NCBI Taxonomy" id="222440"/>
    <lineage>
        <taxon>Eukaryota</taxon>
        <taxon>Metamonada</taxon>
        <taxon>Preaxostyla</taxon>
        <taxon>Oxymonadida</taxon>
        <taxon>Streblomastigidae</taxon>
        <taxon>Streblomastix</taxon>
    </lineage>
</organism>
<evidence type="ECO:0000256" key="1">
    <source>
        <dbReference type="SAM" id="MobiDB-lite"/>
    </source>
</evidence>
<feature type="region of interest" description="Disordered" evidence="1">
    <location>
        <begin position="17"/>
        <end position="36"/>
    </location>
</feature>
<evidence type="ECO:0000313" key="2">
    <source>
        <dbReference type="EMBL" id="KAA6355338.1"/>
    </source>
</evidence>
<protein>
    <submittedName>
        <fullName evidence="2">Uncharacterized protein</fullName>
    </submittedName>
</protein>
<accession>A0A5J4TAQ1</accession>
<comment type="caution">
    <text evidence="2">The sequence shown here is derived from an EMBL/GenBank/DDBJ whole genome shotgun (WGS) entry which is preliminary data.</text>
</comment>
<name>A0A5J4TAQ1_9EUKA</name>
<dbReference type="AlphaFoldDB" id="A0A5J4TAQ1"/>
<proteinExistence type="predicted"/>
<feature type="non-terminal residue" evidence="2">
    <location>
        <position position="36"/>
    </location>
</feature>
<evidence type="ECO:0000313" key="3">
    <source>
        <dbReference type="Proteomes" id="UP000324800"/>
    </source>
</evidence>